<reference evidence="2" key="1">
    <citation type="submission" date="2023-03" db="EMBL/GenBank/DDBJ databases">
        <title>Massive genome expansion in bonnet fungi (Mycena s.s.) driven by repeated elements and novel gene families across ecological guilds.</title>
        <authorList>
            <consortium name="Lawrence Berkeley National Laboratory"/>
            <person name="Harder C.B."/>
            <person name="Miyauchi S."/>
            <person name="Viragh M."/>
            <person name="Kuo A."/>
            <person name="Thoen E."/>
            <person name="Andreopoulos B."/>
            <person name="Lu D."/>
            <person name="Skrede I."/>
            <person name="Drula E."/>
            <person name="Henrissat B."/>
            <person name="Morin E."/>
            <person name="Kohler A."/>
            <person name="Barry K."/>
            <person name="LaButti K."/>
            <person name="Morin E."/>
            <person name="Salamov A."/>
            <person name="Lipzen A."/>
            <person name="Mereny Z."/>
            <person name="Hegedus B."/>
            <person name="Baldrian P."/>
            <person name="Stursova M."/>
            <person name="Weitz H."/>
            <person name="Taylor A."/>
            <person name="Grigoriev I.V."/>
            <person name="Nagy L.G."/>
            <person name="Martin F."/>
            <person name="Kauserud H."/>
        </authorList>
    </citation>
    <scope>NUCLEOTIDE SEQUENCE</scope>
    <source>
        <strain evidence="2">CBHHK182m</strain>
    </source>
</reference>
<accession>A0AAD7H3Y8</accession>
<evidence type="ECO:0000313" key="2">
    <source>
        <dbReference type="EMBL" id="KAJ7711351.1"/>
    </source>
</evidence>
<feature type="compositionally biased region" description="Basic residues" evidence="1">
    <location>
        <begin position="21"/>
        <end position="30"/>
    </location>
</feature>
<proteinExistence type="predicted"/>
<feature type="region of interest" description="Disordered" evidence="1">
    <location>
        <begin position="21"/>
        <end position="40"/>
    </location>
</feature>
<protein>
    <submittedName>
        <fullName evidence="2">Uncharacterized protein</fullName>
    </submittedName>
</protein>
<dbReference type="AlphaFoldDB" id="A0AAD7H3Y8"/>
<organism evidence="2 3">
    <name type="scientific">Mycena metata</name>
    <dbReference type="NCBI Taxonomy" id="1033252"/>
    <lineage>
        <taxon>Eukaryota</taxon>
        <taxon>Fungi</taxon>
        <taxon>Dikarya</taxon>
        <taxon>Basidiomycota</taxon>
        <taxon>Agaricomycotina</taxon>
        <taxon>Agaricomycetes</taxon>
        <taxon>Agaricomycetidae</taxon>
        <taxon>Agaricales</taxon>
        <taxon>Marasmiineae</taxon>
        <taxon>Mycenaceae</taxon>
        <taxon>Mycena</taxon>
    </lineage>
</organism>
<sequence>MPLTLHLGVAPSFPASRIPRHRVHRRPSHTRKLDPVPAHRDRPHLPIPLVSTLTLPFLPPVLPPFLPPSPFPRCSPPLRTPSHRAHTAPAAHTLRYVRVRRVPVLSSPPSSTHLSLVSALTHPALPSFPAAPARAPRSLPVTGLRTRTQLGIARTHTRLVYARLGIPFLPYRPSPPLLVSPIHPFPFPESIPHRMSLPTAPNLRSR</sequence>
<dbReference type="EMBL" id="JARKIB010000398">
    <property type="protein sequence ID" value="KAJ7711351.1"/>
    <property type="molecule type" value="Genomic_DNA"/>
</dbReference>
<dbReference type="Proteomes" id="UP001215598">
    <property type="component" value="Unassembled WGS sequence"/>
</dbReference>
<gene>
    <name evidence="2" type="ORF">B0H16DRAFT_1745230</name>
</gene>
<name>A0AAD7H3Y8_9AGAR</name>
<evidence type="ECO:0000313" key="3">
    <source>
        <dbReference type="Proteomes" id="UP001215598"/>
    </source>
</evidence>
<feature type="compositionally biased region" description="Basic and acidic residues" evidence="1">
    <location>
        <begin position="31"/>
        <end position="40"/>
    </location>
</feature>
<comment type="caution">
    <text evidence="2">The sequence shown here is derived from an EMBL/GenBank/DDBJ whole genome shotgun (WGS) entry which is preliminary data.</text>
</comment>
<evidence type="ECO:0000256" key="1">
    <source>
        <dbReference type="SAM" id="MobiDB-lite"/>
    </source>
</evidence>
<keyword evidence="3" id="KW-1185">Reference proteome</keyword>